<accession>A0AAV2YZ26</accession>
<reference evidence="1" key="1">
    <citation type="submission" date="2022-11" db="EMBL/GenBank/DDBJ databases">
        <authorList>
            <person name="Morgan W.R."/>
            <person name="Tartar A."/>
        </authorList>
    </citation>
    <scope>NUCLEOTIDE SEQUENCE</scope>
    <source>
        <strain evidence="1">ARSEF 373</strain>
    </source>
</reference>
<dbReference type="AlphaFoldDB" id="A0AAV2YZ26"/>
<gene>
    <name evidence="1" type="ORF">N0F65_001139</name>
</gene>
<reference evidence="1" key="2">
    <citation type="journal article" date="2023" name="Microbiol Resour">
        <title>Decontamination and Annotation of the Draft Genome Sequence of the Oomycete Lagenidium giganteum ARSEF 373.</title>
        <authorList>
            <person name="Morgan W.R."/>
            <person name="Tartar A."/>
        </authorList>
    </citation>
    <scope>NUCLEOTIDE SEQUENCE</scope>
    <source>
        <strain evidence="1">ARSEF 373</strain>
    </source>
</reference>
<name>A0AAV2YZ26_9STRA</name>
<dbReference type="GO" id="GO:0016755">
    <property type="term" value="F:aminoacyltransferase activity"/>
    <property type="evidence" value="ECO:0007669"/>
    <property type="project" value="InterPro"/>
</dbReference>
<evidence type="ECO:0000313" key="2">
    <source>
        <dbReference type="Proteomes" id="UP001146120"/>
    </source>
</evidence>
<dbReference type="Gene3D" id="3.30.40.240">
    <property type="entry name" value="Transglutaminase elicitor, body domain"/>
    <property type="match status" value="1"/>
</dbReference>
<comment type="caution">
    <text evidence="1">The sequence shown here is derived from an EMBL/GenBank/DDBJ whole genome shotgun (WGS) entry which is preliminary data.</text>
</comment>
<evidence type="ECO:0000313" key="1">
    <source>
        <dbReference type="EMBL" id="DAZ98438.1"/>
    </source>
</evidence>
<protein>
    <submittedName>
        <fullName evidence="1">Uncharacterized protein</fullName>
    </submittedName>
</protein>
<dbReference type="Pfam" id="PF16683">
    <property type="entry name" value="TGase_elicitor"/>
    <property type="match status" value="1"/>
</dbReference>
<organism evidence="1 2">
    <name type="scientific">Lagenidium giganteum</name>
    <dbReference type="NCBI Taxonomy" id="4803"/>
    <lineage>
        <taxon>Eukaryota</taxon>
        <taxon>Sar</taxon>
        <taxon>Stramenopiles</taxon>
        <taxon>Oomycota</taxon>
        <taxon>Peronosporomycetes</taxon>
        <taxon>Pythiales</taxon>
        <taxon>Pythiaceae</taxon>
    </lineage>
</organism>
<proteinExistence type="predicted"/>
<dbReference type="EMBL" id="DAKRPA010000106">
    <property type="protein sequence ID" value="DAZ98438.1"/>
    <property type="molecule type" value="Genomic_DNA"/>
</dbReference>
<keyword evidence="2" id="KW-1185">Reference proteome</keyword>
<sequence length="450" mass="49071">MTNPFTKVDDLLPLNAPNHPARGTILTNEPTIQLFDSVHSTRRLRPLEASTNDDIERLERYFGKSLEHNLKVLQNNHASAQYKTSPWPSSYWPMYKDGINHRWNNGEASPAEKYATAFGKNVGDFTNGVSRKHGVLAATGNKPCTKHTDCGDDDCGVRHGEASGYCMAHWEGLCHAWAPAAILEPEPQCAVQKNGVTFNVMDIKGLLTQVYNSADVGTVFTGARYDGPSDSNAVDAFGRFTDAARCDLGAGYFHIAFSNILGKFGMSFVIDTSPDAAVWNEPIRGYNVKKIENYSLADAAAKYFNATAYPFNDQATKVAYVSTDISWIFEREDDRPYVPAHADEATNEETYEYLLELDGNDEILGGEWVGKSRAAHPDFLWLPTQRAAADTVTSFGLSYADVLELLEMSVACSGATVPPLASTPTIAAPTATIATMAITAMVTVTVPPST</sequence>
<dbReference type="InterPro" id="IPR032048">
    <property type="entry name" value="TGase_elicitor"/>
</dbReference>
<dbReference type="Proteomes" id="UP001146120">
    <property type="component" value="Unassembled WGS sequence"/>
</dbReference>